<dbReference type="AlphaFoldDB" id="A0A561P7G0"/>
<protein>
    <submittedName>
        <fullName evidence="2">Uncharacterized protein DUF4180</fullName>
    </submittedName>
</protein>
<accession>A0A561P7G0</accession>
<proteinExistence type="predicted"/>
<dbReference type="InterPro" id="IPR025438">
    <property type="entry name" value="DUF4180"/>
</dbReference>
<evidence type="ECO:0000313" key="2">
    <source>
        <dbReference type="EMBL" id="TWF33986.1"/>
    </source>
</evidence>
<comment type="caution">
    <text evidence="2">The sequence shown here is derived from an EMBL/GenBank/DDBJ whole genome shotgun (WGS) entry which is preliminary data.</text>
</comment>
<dbReference type="Proteomes" id="UP000320811">
    <property type="component" value="Unassembled WGS sequence"/>
</dbReference>
<dbReference type="RefSeq" id="WP_145674083.1">
    <property type="nucleotide sequence ID" value="NZ_VIWO01000011.1"/>
</dbReference>
<name>A0A561P7G0_9BACT</name>
<gene>
    <name evidence="2" type="ORF">FHW36_111178</name>
</gene>
<organism evidence="2 3">
    <name type="scientific">Chitinophaga polysaccharea</name>
    <dbReference type="NCBI Taxonomy" id="1293035"/>
    <lineage>
        <taxon>Bacteria</taxon>
        <taxon>Pseudomonadati</taxon>
        <taxon>Bacteroidota</taxon>
        <taxon>Chitinophagia</taxon>
        <taxon>Chitinophagales</taxon>
        <taxon>Chitinophagaceae</taxon>
        <taxon>Chitinophaga</taxon>
    </lineage>
</organism>
<keyword evidence="3" id="KW-1185">Reference proteome</keyword>
<reference evidence="2 3" key="1">
    <citation type="submission" date="2019-06" db="EMBL/GenBank/DDBJ databases">
        <title>Sorghum-associated microbial communities from plants grown in Nebraska, USA.</title>
        <authorList>
            <person name="Schachtman D."/>
        </authorList>
    </citation>
    <scope>NUCLEOTIDE SEQUENCE [LARGE SCALE GENOMIC DNA]</scope>
    <source>
        <strain evidence="2 3">1209</strain>
    </source>
</reference>
<sequence length="119" mass="13629">MQIQIHEQGSKRIAEIISGNIILHSADDGLQLMADLYYQDVEKIIVHEKNITPAFFDLKTRLAGEVLQKFSNYKIQLAIVGDFSRYPGQSIKDFIFESNKGKLVNFLPDVEAAKERLFR</sequence>
<feature type="domain" description="DUF4180" evidence="1">
    <location>
        <begin position="10"/>
        <end position="117"/>
    </location>
</feature>
<dbReference type="Pfam" id="PF13788">
    <property type="entry name" value="DUF4180"/>
    <property type="match status" value="1"/>
</dbReference>
<evidence type="ECO:0000259" key="1">
    <source>
        <dbReference type="Pfam" id="PF13788"/>
    </source>
</evidence>
<dbReference type="EMBL" id="VIWO01000011">
    <property type="protein sequence ID" value="TWF33986.1"/>
    <property type="molecule type" value="Genomic_DNA"/>
</dbReference>
<evidence type="ECO:0000313" key="3">
    <source>
        <dbReference type="Proteomes" id="UP000320811"/>
    </source>
</evidence>
<dbReference type="OrthoDB" id="8595425at2"/>